<dbReference type="AlphaFoldDB" id="A0A4T0Q1A6"/>
<keyword evidence="2" id="KW-0472">Membrane</keyword>
<protein>
    <submittedName>
        <fullName evidence="4">Uncharacterized protein</fullName>
    </submittedName>
</protein>
<keyword evidence="2" id="KW-1133">Transmembrane helix</keyword>
<evidence type="ECO:0000313" key="3">
    <source>
        <dbReference type="EMBL" id="TIB79751.1"/>
    </source>
</evidence>
<evidence type="ECO:0000313" key="4">
    <source>
        <dbReference type="EMBL" id="TIC01044.1"/>
    </source>
</evidence>
<dbReference type="Proteomes" id="UP000310685">
    <property type="component" value="Unassembled WGS sequence"/>
</dbReference>
<feature type="region of interest" description="Disordered" evidence="1">
    <location>
        <begin position="1"/>
        <end position="39"/>
    </location>
</feature>
<proteinExistence type="predicted"/>
<dbReference type="EMBL" id="SPRH01000019">
    <property type="protein sequence ID" value="TIC01044.1"/>
    <property type="molecule type" value="Genomic_DNA"/>
</dbReference>
<feature type="compositionally biased region" description="Polar residues" evidence="1">
    <location>
        <begin position="452"/>
        <end position="483"/>
    </location>
</feature>
<feature type="compositionally biased region" description="Polar residues" evidence="1">
    <location>
        <begin position="296"/>
        <end position="310"/>
    </location>
</feature>
<name>A0A4T0Q1A6_9BASI</name>
<evidence type="ECO:0000256" key="2">
    <source>
        <dbReference type="SAM" id="Phobius"/>
    </source>
</evidence>
<feature type="transmembrane region" description="Helical" evidence="2">
    <location>
        <begin position="321"/>
        <end position="345"/>
    </location>
</feature>
<organism evidence="4 5">
    <name type="scientific">Wallemia mellicola</name>
    <dbReference type="NCBI Taxonomy" id="1708541"/>
    <lineage>
        <taxon>Eukaryota</taxon>
        <taxon>Fungi</taxon>
        <taxon>Dikarya</taxon>
        <taxon>Basidiomycota</taxon>
        <taxon>Wallemiomycotina</taxon>
        <taxon>Wallemiomycetes</taxon>
        <taxon>Wallemiales</taxon>
        <taxon>Wallemiaceae</taxon>
        <taxon>Wallemia</taxon>
    </lineage>
</organism>
<dbReference type="EMBL" id="SPRC01000021">
    <property type="protein sequence ID" value="TIB79751.1"/>
    <property type="molecule type" value="Genomic_DNA"/>
</dbReference>
<feature type="region of interest" description="Disordered" evidence="1">
    <location>
        <begin position="290"/>
        <end position="311"/>
    </location>
</feature>
<evidence type="ECO:0000313" key="6">
    <source>
        <dbReference type="Proteomes" id="UP000310685"/>
    </source>
</evidence>
<feature type="region of interest" description="Disordered" evidence="1">
    <location>
        <begin position="362"/>
        <end position="390"/>
    </location>
</feature>
<accession>A0A4T0Q1A6</accession>
<comment type="caution">
    <text evidence="4">The sequence shown here is derived from an EMBL/GenBank/DDBJ whole genome shotgun (WGS) entry which is preliminary data.</text>
</comment>
<gene>
    <name evidence="4" type="ORF">E3Q17_01994</name>
    <name evidence="3" type="ORF">E3Q22_02325</name>
</gene>
<sequence length="496" mass="51578">MATPTPYPESYSNKIPVTLPSERNKVRKRTSRNDYRRVNKPAYGDGYFGRLGKRYGAGTAPDNEGYPECDNVSNSVVTCYPDADTSIRSGDYSKLIWNPNLPQFTESGDLDIYLFSADTEQVVQSWKDVPNQRGSQPINPGDDWWSPIDDGWGPYDPENSSQWADTTRDWTYYAVLVPAGQSLSGGEEHQATFTAVQTAPLQNLVASSSSSSMSSASSQSSISSLSTASLASASATQSVVSSVSSVSSASMASLSSISQSNSELYSSMTRSSQSTRSVLSTAATMSAITTTDSNGDRVTSSVRSTPTGVLQDNGDDDRFPAWGIAVIVVLGVLALLGIAGAMYLLARHLRRTHGAAAAAEAGGAAGGANTPTQSEPLMKENQPNDGLLAAGGGAAGGAAGAAVGAAALGARSASSERSSAENDNGDGPITSNEAAAMADAFRQALRSPEFDSGSNSNKLNNSDPNTTESSNQGLTGIQENSVARQPELVNASDGSH</sequence>
<dbReference type="Proteomes" id="UP000307169">
    <property type="component" value="Unassembled WGS sequence"/>
</dbReference>
<evidence type="ECO:0000256" key="1">
    <source>
        <dbReference type="SAM" id="MobiDB-lite"/>
    </source>
</evidence>
<keyword evidence="2" id="KW-0812">Transmembrane</keyword>
<reference evidence="5 6" key="1">
    <citation type="submission" date="2019-03" db="EMBL/GenBank/DDBJ databases">
        <title>Sequencing 25 genomes of Wallemia mellicola.</title>
        <authorList>
            <person name="Gostincar C."/>
        </authorList>
    </citation>
    <scope>NUCLEOTIDE SEQUENCE [LARGE SCALE GENOMIC DNA]</scope>
    <source>
        <strain evidence="4 5">EXF-1262</strain>
        <strain evidence="3 6">EXF-6152</strain>
    </source>
</reference>
<evidence type="ECO:0000313" key="5">
    <source>
        <dbReference type="Proteomes" id="UP000307169"/>
    </source>
</evidence>
<feature type="region of interest" description="Disordered" evidence="1">
    <location>
        <begin position="441"/>
        <end position="496"/>
    </location>
</feature>
<dbReference type="OMA" id="VNDTWFG"/>